<protein>
    <submittedName>
        <fullName evidence="2">Uncharacterized protein</fullName>
    </submittedName>
</protein>
<evidence type="ECO:0000313" key="3">
    <source>
        <dbReference type="Proteomes" id="UP000024635"/>
    </source>
</evidence>
<feature type="region of interest" description="Disordered" evidence="1">
    <location>
        <begin position="1"/>
        <end position="31"/>
    </location>
</feature>
<evidence type="ECO:0000256" key="1">
    <source>
        <dbReference type="SAM" id="MobiDB-lite"/>
    </source>
</evidence>
<name>A0A016UC40_9BILA</name>
<proteinExistence type="predicted"/>
<dbReference type="EMBL" id="JARK01001383">
    <property type="protein sequence ID" value="EYC12491.1"/>
    <property type="molecule type" value="Genomic_DNA"/>
</dbReference>
<evidence type="ECO:0000313" key="2">
    <source>
        <dbReference type="EMBL" id="EYC12491.1"/>
    </source>
</evidence>
<dbReference type="OrthoDB" id="5828215at2759"/>
<organism evidence="2 3">
    <name type="scientific">Ancylostoma ceylanicum</name>
    <dbReference type="NCBI Taxonomy" id="53326"/>
    <lineage>
        <taxon>Eukaryota</taxon>
        <taxon>Metazoa</taxon>
        <taxon>Ecdysozoa</taxon>
        <taxon>Nematoda</taxon>
        <taxon>Chromadorea</taxon>
        <taxon>Rhabditida</taxon>
        <taxon>Rhabditina</taxon>
        <taxon>Rhabditomorpha</taxon>
        <taxon>Strongyloidea</taxon>
        <taxon>Ancylostomatidae</taxon>
        <taxon>Ancylostomatinae</taxon>
        <taxon>Ancylostoma</taxon>
    </lineage>
</organism>
<gene>
    <name evidence="2" type="primary">Acey_s0047.g1510</name>
    <name evidence="2" type="ORF">Y032_0047g1510</name>
</gene>
<dbReference type="Proteomes" id="UP000024635">
    <property type="component" value="Unassembled WGS sequence"/>
</dbReference>
<keyword evidence="3" id="KW-1185">Reference proteome</keyword>
<dbReference type="AlphaFoldDB" id="A0A016UC40"/>
<sequence length="223" mass="25337">MPARTTRSAKSKDTGSQSASSINKSVDASSQTLESDLMEMSIEGLLGLAMERNNDPVMERILSILSKKIPKHAVEDPDSEKRSRSIVISGLPEAEGDVRFQDRQSHLENQVSDVMEALKVECRPVELYRMGKFNPTHPRLVKVVLPSKFFWRTALANARSLRSAGFPDIYIRKSMTAEERKRDYELRLQARERNRGKPKPEWVVYRSELVHVSELPRSRSGNA</sequence>
<accession>A0A016UC40</accession>
<reference evidence="3" key="1">
    <citation type="journal article" date="2015" name="Nat. Genet.">
        <title>The genome and transcriptome of the zoonotic hookworm Ancylostoma ceylanicum identify infection-specific gene families.</title>
        <authorList>
            <person name="Schwarz E.M."/>
            <person name="Hu Y."/>
            <person name="Antoshechkin I."/>
            <person name="Miller M.M."/>
            <person name="Sternberg P.W."/>
            <person name="Aroian R.V."/>
        </authorList>
    </citation>
    <scope>NUCLEOTIDE SEQUENCE</scope>
    <source>
        <strain evidence="3">HY135</strain>
    </source>
</reference>
<comment type="caution">
    <text evidence="2">The sequence shown here is derived from an EMBL/GenBank/DDBJ whole genome shotgun (WGS) entry which is preliminary data.</text>
</comment>